<dbReference type="EMBL" id="CM029047">
    <property type="protein sequence ID" value="KAG2582578.1"/>
    <property type="molecule type" value="Genomic_DNA"/>
</dbReference>
<feature type="region of interest" description="Disordered" evidence="4">
    <location>
        <begin position="1"/>
        <end position="36"/>
    </location>
</feature>
<evidence type="ECO:0000256" key="2">
    <source>
        <dbReference type="ARBA" id="ARBA00023242"/>
    </source>
</evidence>
<evidence type="ECO:0000256" key="4">
    <source>
        <dbReference type="SAM" id="MobiDB-lite"/>
    </source>
</evidence>
<reference evidence="5" key="1">
    <citation type="submission" date="2020-05" db="EMBL/GenBank/DDBJ databases">
        <title>WGS assembly of Panicum virgatum.</title>
        <authorList>
            <person name="Lovell J.T."/>
            <person name="Jenkins J."/>
            <person name="Shu S."/>
            <person name="Juenger T.E."/>
            <person name="Schmutz J."/>
        </authorList>
    </citation>
    <scope>NUCLEOTIDE SEQUENCE</scope>
    <source>
        <strain evidence="5">AP13</strain>
    </source>
</reference>
<dbReference type="AlphaFoldDB" id="A0A8T0RBU2"/>
<sequence>MGFTGRQNRSREEKGAPMAPRVRSHHPPPPPVPEVTNRQDALRFLAAMKRELADEIQKYDEFVNVLAEFRNGRVDTVMVVEHVRVLLAGHPDLLHGFDEFVPWGFKISQGGQGGQSGI</sequence>
<dbReference type="SUPFAM" id="SSF47762">
    <property type="entry name" value="PAH2 domain"/>
    <property type="match status" value="1"/>
</dbReference>
<dbReference type="InterPro" id="IPR003822">
    <property type="entry name" value="PAH"/>
</dbReference>
<dbReference type="GO" id="GO:0005634">
    <property type="term" value="C:nucleus"/>
    <property type="evidence" value="ECO:0007669"/>
    <property type="project" value="UniProtKB-SubCell"/>
</dbReference>
<keyword evidence="6" id="KW-1185">Reference proteome</keyword>
<evidence type="ECO:0000256" key="3">
    <source>
        <dbReference type="PROSITE-ProRule" id="PRU00810"/>
    </source>
</evidence>
<evidence type="ECO:0000313" key="5">
    <source>
        <dbReference type="EMBL" id="KAG2582578.1"/>
    </source>
</evidence>
<comment type="subcellular location">
    <subcellularLocation>
        <location evidence="1 3">Nucleus</location>
    </subcellularLocation>
</comment>
<dbReference type="Pfam" id="PF02671">
    <property type="entry name" value="PAH"/>
    <property type="match status" value="1"/>
</dbReference>
<dbReference type="Proteomes" id="UP000823388">
    <property type="component" value="Chromosome 6K"/>
</dbReference>
<protein>
    <submittedName>
        <fullName evidence="5">Uncharacterized protein</fullName>
    </submittedName>
</protein>
<name>A0A8T0RBU2_PANVG</name>
<dbReference type="InterPro" id="IPR036600">
    <property type="entry name" value="PAH_sf"/>
</dbReference>
<keyword evidence="2 3" id="KW-0539">Nucleus</keyword>
<evidence type="ECO:0000313" key="6">
    <source>
        <dbReference type="Proteomes" id="UP000823388"/>
    </source>
</evidence>
<comment type="caution">
    <text evidence="5">The sequence shown here is derived from an EMBL/GenBank/DDBJ whole genome shotgun (WGS) entry which is preliminary data.</text>
</comment>
<accession>A0A8T0RBU2</accession>
<dbReference type="PROSITE" id="PS51477">
    <property type="entry name" value="PAH"/>
    <property type="match status" value="1"/>
</dbReference>
<gene>
    <name evidence="5" type="ORF">PVAP13_6KG159336</name>
</gene>
<proteinExistence type="predicted"/>
<dbReference type="PANTHER" id="PTHR12346">
    <property type="entry name" value="SIN3B-RELATED"/>
    <property type="match status" value="1"/>
</dbReference>
<dbReference type="Gene3D" id="1.20.1160.11">
    <property type="entry name" value="Paired amphipathic helix"/>
    <property type="match status" value="1"/>
</dbReference>
<evidence type="ECO:0000256" key="1">
    <source>
        <dbReference type="ARBA" id="ARBA00004123"/>
    </source>
</evidence>
<organism evidence="5 6">
    <name type="scientific">Panicum virgatum</name>
    <name type="common">Blackwell switchgrass</name>
    <dbReference type="NCBI Taxonomy" id="38727"/>
    <lineage>
        <taxon>Eukaryota</taxon>
        <taxon>Viridiplantae</taxon>
        <taxon>Streptophyta</taxon>
        <taxon>Embryophyta</taxon>
        <taxon>Tracheophyta</taxon>
        <taxon>Spermatophyta</taxon>
        <taxon>Magnoliopsida</taxon>
        <taxon>Liliopsida</taxon>
        <taxon>Poales</taxon>
        <taxon>Poaceae</taxon>
        <taxon>PACMAD clade</taxon>
        <taxon>Panicoideae</taxon>
        <taxon>Panicodae</taxon>
        <taxon>Paniceae</taxon>
        <taxon>Panicinae</taxon>
        <taxon>Panicum</taxon>
        <taxon>Panicum sect. Hiantes</taxon>
    </lineage>
</organism>
<dbReference type="GO" id="GO:0003714">
    <property type="term" value="F:transcription corepressor activity"/>
    <property type="evidence" value="ECO:0007669"/>
    <property type="project" value="InterPro"/>
</dbReference>
<dbReference type="InterPro" id="IPR039774">
    <property type="entry name" value="Sin3-like"/>
</dbReference>
<dbReference type="OrthoDB" id="1913924at2759"/>